<dbReference type="PANTHER" id="PTHR24365">
    <property type="entry name" value="TOLL-LIKE RECEPTOR"/>
    <property type="match status" value="1"/>
</dbReference>
<keyword evidence="5" id="KW-0732">Signal</keyword>
<feature type="domain" description="TIR" evidence="11">
    <location>
        <begin position="678"/>
        <end position="824"/>
    </location>
</feature>
<dbReference type="Proteomes" id="UP001162164">
    <property type="component" value="Unassembled WGS sequence"/>
</dbReference>
<evidence type="ECO:0000256" key="4">
    <source>
        <dbReference type="ARBA" id="ARBA00022692"/>
    </source>
</evidence>
<accession>A0ABQ9K2U8</accession>
<evidence type="ECO:0000256" key="8">
    <source>
        <dbReference type="ARBA" id="ARBA00023136"/>
    </source>
</evidence>
<evidence type="ECO:0000256" key="1">
    <source>
        <dbReference type="ARBA" id="ARBA00004479"/>
    </source>
</evidence>
<evidence type="ECO:0000256" key="9">
    <source>
        <dbReference type="ARBA" id="ARBA00023170"/>
    </source>
</evidence>
<protein>
    <recommendedName>
        <fullName evidence="11">TIR domain-containing protein</fullName>
    </recommendedName>
</protein>
<comment type="similarity">
    <text evidence="2">Belongs to the Toll-like receptor family.</text>
</comment>
<dbReference type="SUPFAM" id="SSF52058">
    <property type="entry name" value="L domain-like"/>
    <property type="match status" value="2"/>
</dbReference>
<dbReference type="Pfam" id="PF13306">
    <property type="entry name" value="LRR_5"/>
    <property type="match status" value="1"/>
</dbReference>
<keyword evidence="8" id="KW-0472">Membrane</keyword>
<dbReference type="SUPFAM" id="SSF52200">
    <property type="entry name" value="Toll/Interleukin receptor TIR domain"/>
    <property type="match status" value="1"/>
</dbReference>
<dbReference type="SMART" id="SM00369">
    <property type="entry name" value="LRR_TYP"/>
    <property type="match status" value="10"/>
</dbReference>
<dbReference type="InterPro" id="IPR003591">
    <property type="entry name" value="Leu-rich_rpt_typical-subtyp"/>
</dbReference>
<dbReference type="PANTHER" id="PTHR24365:SF530">
    <property type="entry name" value="MSTPROX-RELATED"/>
    <property type="match status" value="1"/>
</dbReference>
<keyword evidence="6" id="KW-0677">Repeat</keyword>
<keyword evidence="4" id="KW-0812">Transmembrane</keyword>
<dbReference type="PROSITE" id="PS51450">
    <property type="entry name" value="LRR"/>
    <property type="match status" value="2"/>
</dbReference>
<keyword evidence="7" id="KW-1133">Transmembrane helix</keyword>
<dbReference type="InterPro" id="IPR000157">
    <property type="entry name" value="TIR_dom"/>
</dbReference>
<sequence>MILLQRIPESCVLPPRNMLLPSLLSTILIISIREITTFEPCDGDYCPPAVVRPKASPIEINQPAPVLLGTDAESGCICREHPKVFVVCFGRLLCKKVPLGFNITAPTLKVTITNIYELRPGAFAGLTQLEGLQIDGNLNLSKILPGAFNSNLTKLTNMSISFNPNLRILHPLSFQGLVNLRTLYIVKNGFETVYDIAISLSPPIVPNLYKISLNENNFDGISSEDFVPMENSTVEDMSLVLCRLDYLHPDCFAPLKKLEVLRLGENSFNSSTISDVIARTVEIGIPLKLLNLYSVGFRKSPPRKLMEALAKSNITNLNLAGNQFEIFFPYMPNIKVLDLRSVLALEIQNDAFKNLPNLKTLLLGGNKLATIPEGVILNNLTYLDLQQNSVNRYYQSYFSIPICKFASMNKLVYLNLNFNRINHLENKTFVGLGNLQTLGLRNSTIFYIQNDTFVPLKNLLFLNIENNYFISNKYPPGIDVDVFKGLGNLRVLLLGGCGITSLSKNGNPFKHLKSLEHLGLEKNSLKTISATDFSPLARLKSIDLSENLLVVWDERIFRHNPKLQFSILNRNKISYFSGAMLDDFSNLTQLEVQYNPFFCDCRSYKIYRQWFFHAARKKNVEINAHCVFPETMNNYSVTVSFCYYYRWHIRYWIFLTRLYLSRKGKIKPKSEKTVYTNYIYDAFVSYSNEDRNFVVRLVTMLENYDPFLKLCVYERDFQIGTMISESVLESVAQSRRTLLIISDNYAKSQWCRWESQIAEHHRLFFENENGEYVDDSLVLIKLGPVGDNHLTPTLKYLLKTRIYLPWEADEKKQKVFWERLRTALAPPKNDQGVSECTHI</sequence>
<keyword evidence="10" id="KW-0325">Glycoprotein</keyword>
<evidence type="ECO:0000256" key="3">
    <source>
        <dbReference type="ARBA" id="ARBA00022614"/>
    </source>
</evidence>
<dbReference type="InterPro" id="IPR035897">
    <property type="entry name" value="Toll_tir_struct_dom_sf"/>
</dbReference>
<keyword evidence="9" id="KW-0675">Receptor</keyword>
<evidence type="ECO:0000313" key="12">
    <source>
        <dbReference type="EMBL" id="KAJ8984664.1"/>
    </source>
</evidence>
<proteinExistence type="inferred from homology"/>
<dbReference type="PIRSF" id="PIRSF037595">
    <property type="entry name" value="Toll-like_receptor"/>
    <property type="match status" value="1"/>
</dbReference>
<dbReference type="InterPro" id="IPR017241">
    <property type="entry name" value="Toll-like_receptor"/>
</dbReference>
<dbReference type="InterPro" id="IPR026906">
    <property type="entry name" value="LRR_5"/>
</dbReference>
<comment type="subcellular location">
    <subcellularLocation>
        <location evidence="1">Membrane</location>
        <topology evidence="1">Single-pass type I membrane protein</topology>
    </subcellularLocation>
</comment>
<dbReference type="InterPro" id="IPR001611">
    <property type="entry name" value="Leu-rich_rpt"/>
</dbReference>
<keyword evidence="13" id="KW-1185">Reference proteome</keyword>
<gene>
    <name evidence="12" type="ORF">NQ317_015755</name>
</gene>
<evidence type="ECO:0000259" key="11">
    <source>
        <dbReference type="PROSITE" id="PS50104"/>
    </source>
</evidence>
<name>A0ABQ9K2U8_9CUCU</name>
<keyword evidence="3" id="KW-0433">Leucine-rich repeat</keyword>
<evidence type="ECO:0000256" key="2">
    <source>
        <dbReference type="ARBA" id="ARBA00009634"/>
    </source>
</evidence>
<dbReference type="SMART" id="SM00255">
    <property type="entry name" value="TIR"/>
    <property type="match status" value="1"/>
</dbReference>
<dbReference type="Gene3D" id="3.40.50.10140">
    <property type="entry name" value="Toll/interleukin-1 receptor homology (TIR) domain"/>
    <property type="match status" value="1"/>
</dbReference>
<dbReference type="Pfam" id="PF13855">
    <property type="entry name" value="LRR_8"/>
    <property type="match status" value="3"/>
</dbReference>
<dbReference type="Pfam" id="PF01582">
    <property type="entry name" value="TIR"/>
    <property type="match status" value="1"/>
</dbReference>
<evidence type="ECO:0000256" key="5">
    <source>
        <dbReference type="ARBA" id="ARBA00022729"/>
    </source>
</evidence>
<dbReference type="EMBL" id="JAPWTJ010000029">
    <property type="protein sequence ID" value="KAJ8984664.1"/>
    <property type="molecule type" value="Genomic_DNA"/>
</dbReference>
<evidence type="ECO:0000256" key="6">
    <source>
        <dbReference type="ARBA" id="ARBA00022737"/>
    </source>
</evidence>
<evidence type="ECO:0000313" key="13">
    <source>
        <dbReference type="Proteomes" id="UP001162164"/>
    </source>
</evidence>
<organism evidence="12 13">
    <name type="scientific">Molorchus minor</name>
    <dbReference type="NCBI Taxonomy" id="1323400"/>
    <lineage>
        <taxon>Eukaryota</taxon>
        <taxon>Metazoa</taxon>
        <taxon>Ecdysozoa</taxon>
        <taxon>Arthropoda</taxon>
        <taxon>Hexapoda</taxon>
        <taxon>Insecta</taxon>
        <taxon>Pterygota</taxon>
        <taxon>Neoptera</taxon>
        <taxon>Endopterygota</taxon>
        <taxon>Coleoptera</taxon>
        <taxon>Polyphaga</taxon>
        <taxon>Cucujiformia</taxon>
        <taxon>Chrysomeloidea</taxon>
        <taxon>Cerambycidae</taxon>
        <taxon>Lamiinae</taxon>
        <taxon>Monochamini</taxon>
        <taxon>Molorchus</taxon>
    </lineage>
</organism>
<reference evidence="12" key="1">
    <citation type="journal article" date="2023" name="Insect Mol. Biol.">
        <title>Genome sequencing provides insights into the evolution of gene families encoding plant cell wall-degrading enzymes in longhorned beetles.</title>
        <authorList>
            <person name="Shin N.R."/>
            <person name="Okamura Y."/>
            <person name="Kirsch R."/>
            <person name="Pauchet Y."/>
        </authorList>
    </citation>
    <scope>NUCLEOTIDE SEQUENCE</scope>
    <source>
        <strain evidence="12">MMC_N1</strain>
    </source>
</reference>
<dbReference type="InterPro" id="IPR032675">
    <property type="entry name" value="LRR_dom_sf"/>
</dbReference>
<comment type="caution">
    <text evidence="12">The sequence shown here is derived from an EMBL/GenBank/DDBJ whole genome shotgun (WGS) entry which is preliminary data.</text>
</comment>
<dbReference type="Gene3D" id="3.80.10.10">
    <property type="entry name" value="Ribonuclease Inhibitor"/>
    <property type="match status" value="4"/>
</dbReference>
<evidence type="ECO:0000256" key="10">
    <source>
        <dbReference type="ARBA" id="ARBA00023180"/>
    </source>
</evidence>
<evidence type="ECO:0000256" key="7">
    <source>
        <dbReference type="ARBA" id="ARBA00022989"/>
    </source>
</evidence>
<dbReference type="PROSITE" id="PS50104">
    <property type="entry name" value="TIR"/>
    <property type="match status" value="1"/>
</dbReference>